<name>A0ABW3GAC9_9NOCA</name>
<reference evidence="4" key="1">
    <citation type="journal article" date="2019" name="Int. J. Syst. Evol. Microbiol.">
        <title>The Global Catalogue of Microorganisms (GCM) 10K type strain sequencing project: providing services to taxonomists for standard genome sequencing and annotation.</title>
        <authorList>
            <consortium name="The Broad Institute Genomics Platform"/>
            <consortium name="The Broad Institute Genome Sequencing Center for Infectious Disease"/>
            <person name="Wu L."/>
            <person name="Ma J."/>
        </authorList>
    </citation>
    <scope>NUCLEOTIDE SEQUENCE [LARGE SCALE GENOMIC DNA]</scope>
    <source>
        <strain evidence="4">CCUG 50873</strain>
    </source>
</reference>
<dbReference type="PANTHER" id="PTHR33164:SF43">
    <property type="entry name" value="HTH-TYPE TRANSCRIPTIONAL REPRESSOR YETL"/>
    <property type="match status" value="1"/>
</dbReference>
<dbReference type="Pfam" id="PF01047">
    <property type="entry name" value="MarR"/>
    <property type="match status" value="1"/>
</dbReference>
<dbReference type="RefSeq" id="WP_386126545.1">
    <property type="nucleotide sequence ID" value="NZ_JBHTIL010000001.1"/>
</dbReference>
<dbReference type="Gene3D" id="1.10.10.10">
    <property type="entry name" value="Winged helix-like DNA-binding domain superfamily/Winged helix DNA-binding domain"/>
    <property type="match status" value="1"/>
</dbReference>
<dbReference type="SUPFAM" id="SSF46785">
    <property type="entry name" value="Winged helix' DNA-binding domain"/>
    <property type="match status" value="1"/>
</dbReference>
<dbReference type="EMBL" id="JBHTIL010000001">
    <property type="protein sequence ID" value="MFD0925694.1"/>
    <property type="molecule type" value="Genomic_DNA"/>
</dbReference>
<dbReference type="PROSITE" id="PS50995">
    <property type="entry name" value="HTH_MARR_2"/>
    <property type="match status" value="1"/>
</dbReference>
<dbReference type="SMART" id="SM00347">
    <property type="entry name" value="HTH_MARR"/>
    <property type="match status" value="1"/>
</dbReference>
<proteinExistence type="predicted"/>
<dbReference type="InterPro" id="IPR000835">
    <property type="entry name" value="HTH_MarR-typ"/>
</dbReference>
<accession>A0ABW3GAC9</accession>
<evidence type="ECO:0000313" key="4">
    <source>
        <dbReference type="Proteomes" id="UP001597068"/>
    </source>
</evidence>
<keyword evidence="4" id="KW-1185">Reference proteome</keyword>
<evidence type="ECO:0000313" key="3">
    <source>
        <dbReference type="EMBL" id="MFD0925694.1"/>
    </source>
</evidence>
<evidence type="ECO:0000256" key="1">
    <source>
        <dbReference type="SAM" id="MobiDB-lite"/>
    </source>
</evidence>
<feature type="domain" description="HTH marR-type" evidence="2">
    <location>
        <begin position="42"/>
        <end position="178"/>
    </location>
</feature>
<dbReference type="InterPro" id="IPR036388">
    <property type="entry name" value="WH-like_DNA-bd_sf"/>
</dbReference>
<dbReference type="Proteomes" id="UP001597068">
    <property type="component" value="Unassembled WGS sequence"/>
</dbReference>
<comment type="caution">
    <text evidence="3">The sequence shown here is derived from an EMBL/GenBank/DDBJ whole genome shotgun (WGS) entry which is preliminary data.</text>
</comment>
<feature type="region of interest" description="Disordered" evidence="1">
    <location>
        <begin position="1"/>
        <end position="38"/>
    </location>
</feature>
<sequence>MFSTGEDMQPEPDDYPDSPAHPGSPLRSVGDRHDDAELGPDEQRAWRSFVEGTQALLTHLDRELVRDSDLGLGEYMVLEVLADHPMLRMTDLAGGALASRSTISRQVSRLVELGDVERVPDTNDARNRLVRITPAGREHLRRAAAGHAARVRRHLLGPLERSPGNLGDIETFFEDVRDGL</sequence>
<gene>
    <name evidence="3" type="ORF">ACFQ04_08070</name>
</gene>
<protein>
    <submittedName>
        <fullName evidence="3">MarR family winged helix-turn-helix transcriptional regulator</fullName>
    </submittedName>
</protein>
<dbReference type="InterPro" id="IPR036390">
    <property type="entry name" value="WH_DNA-bd_sf"/>
</dbReference>
<dbReference type="PANTHER" id="PTHR33164">
    <property type="entry name" value="TRANSCRIPTIONAL REGULATOR, MARR FAMILY"/>
    <property type="match status" value="1"/>
</dbReference>
<feature type="compositionally biased region" description="Basic and acidic residues" evidence="1">
    <location>
        <begin position="29"/>
        <end position="38"/>
    </location>
</feature>
<organism evidence="3 4">
    <name type="scientific">Williamsia deligens</name>
    <dbReference type="NCBI Taxonomy" id="321325"/>
    <lineage>
        <taxon>Bacteria</taxon>
        <taxon>Bacillati</taxon>
        <taxon>Actinomycetota</taxon>
        <taxon>Actinomycetes</taxon>
        <taxon>Mycobacteriales</taxon>
        <taxon>Nocardiaceae</taxon>
        <taxon>Williamsia</taxon>
    </lineage>
</organism>
<dbReference type="InterPro" id="IPR039422">
    <property type="entry name" value="MarR/SlyA-like"/>
</dbReference>
<evidence type="ECO:0000259" key="2">
    <source>
        <dbReference type="PROSITE" id="PS50995"/>
    </source>
</evidence>